<organism evidence="1 2">
    <name type="scientific">Hericium alpestre</name>
    <dbReference type="NCBI Taxonomy" id="135208"/>
    <lineage>
        <taxon>Eukaryota</taxon>
        <taxon>Fungi</taxon>
        <taxon>Dikarya</taxon>
        <taxon>Basidiomycota</taxon>
        <taxon>Agaricomycotina</taxon>
        <taxon>Agaricomycetes</taxon>
        <taxon>Russulales</taxon>
        <taxon>Hericiaceae</taxon>
        <taxon>Hericium</taxon>
    </lineage>
</organism>
<sequence>MKINATVPPSSMPFSPREYDTPVNAHGWSLAGDRRSWFRRRTGEEQWIPGDCDIEEDDSTIDWDLIDEVMASSG</sequence>
<evidence type="ECO:0000313" key="1">
    <source>
        <dbReference type="EMBL" id="TFY80058.1"/>
    </source>
</evidence>
<dbReference type="OrthoDB" id="10433005at2759"/>
<reference evidence="1 2" key="1">
    <citation type="submission" date="2019-02" db="EMBL/GenBank/DDBJ databases">
        <title>Genome sequencing of the rare red list fungi Hericium alpestre (H. flagellum).</title>
        <authorList>
            <person name="Buettner E."/>
            <person name="Kellner H."/>
        </authorList>
    </citation>
    <scope>NUCLEOTIDE SEQUENCE [LARGE SCALE GENOMIC DNA]</scope>
    <source>
        <strain evidence="1 2">DSM 108284</strain>
    </source>
</reference>
<protein>
    <submittedName>
        <fullName evidence="1">Uncharacterized protein</fullName>
    </submittedName>
</protein>
<comment type="caution">
    <text evidence="1">The sequence shown here is derived from an EMBL/GenBank/DDBJ whole genome shotgun (WGS) entry which is preliminary data.</text>
</comment>
<keyword evidence="2" id="KW-1185">Reference proteome</keyword>
<gene>
    <name evidence="1" type="ORF">EWM64_g3950</name>
</gene>
<evidence type="ECO:0000313" key="2">
    <source>
        <dbReference type="Proteomes" id="UP000298061"/>
    </source>
</evidence>
<dbReference type="AlphaFoldDB" id="A0A4Z0A2Z1"/>
<accession>A0A4Z0A2Z1</accession>
<name>A0A4Z0A2Z1_9AGAM</name>
<dbReference type="Proteomes" id="UP000298061">
    <property type="component" value="Unassembled WGS sequence"/>
</dbReference>
<dbReference type="EMBL" id="SFCI01000397">
    <property type="protein sequence ID" value="TFY80058.1"/>
    <property type="molecule type" value="Genomic_DNA"/>
</dbReference>
<proteinExistence type="predicted"/>